<name>A0A5N6JCA2_9EURO</name>
<protein>
    <submittedName>
        <fullName evidence="1">Uncharacterized protein</fullName>
    </submittedName>
</protein>
<accession>A0A5N6JCA2</accession>
<reference evidence="1 2" key="1">
    <citation type="submission" date="2019-04" db="EMBL/GenBank/DDBJ databases">
        <title>Fungal friends and foes A comparative genomics study of 23 Aspergillus species from section Flavi.</title>
        <authorList>
            <consortium name="DOE Joint Genome Institute"/>
            <person name="Kjaerbolling I."/>
            <person name="Vesth T.C."/>
            <person name="Frisvad J.C."/>
            <person name="Nybo J.L."/>
            <person name="Theobald S."/>
            <person name="Kildgaard S."/>
            <person name="Petersen T.I."/>
            <person name="Kuo A."/>
            <person name="Sato A."/>
            <person name="Lyhne E.K."/>
            <person name="Kogle M.E."/>
            <person name="Wiebenga A."/>
            <person name="Kun R.S."/>
            <person name="Lubbers R.J."/>
            <person name="Makela M.R."/>
            <person name="Barry K."/>
            <person name="Chovatia M."/>
            <person name="Clum A."/>
            <person name="Daum C."/>
            <person name="Haridas S."/>
            <person name="He G."/>
            <person name="LaButti K."/>
            <person name="Lipzen A."/>
            <person name="Mondo S."/>
            <person name="Pangilinan J."/>
            <person name="Riley R."/>
            <person name="Salamov A."/>
            <person name="Simmons B.A."/>
            <person name="Magnuson J.K."/>
            <person name="Henrissat B."/>
            <person name="Mortensen U.H."/>
            <person name="Larsen T.O."/>
            <person name="De vries R.P."/>
            <person name="Grigoriev I.V."/>
            <person name="Machida M."/>
            <person name="Baker S.E."/>
            <person name="Andersen M.R."/>
        </authorList>
    </citation>
    <scope>NUCLEOTIDE SEQUENCE [LARGE SCALE GENOMIC DNA]</scope>
    <source>
        <strain evidence="1 2">CBS 117635</strain>
    </source>
</reference>
<gene>
    <name evidence="1" type="ORF">BDV30DRAFT_54096</name>
</gene>
<organism evidence="1 2">
    <name type="scientific">Aspergillus minisclerotigenes</name>
    <dbReference type="NCBI Taxonomy" id="656917"/>
    <lineage>
        <taxon>Eukaryota</taxon>
        <taxon>Fungi</taxon>
        <taxon>Dikarya</taxon>
        <taxon>Ascomycota</taxon>
        <taxon>Pezizomycotina</taxon>
        <taxon>Eurotiomycetes</taxon>
        <taxon>Eurotiomycetidae</taxon>
        <taxon>Eurotiales</taxon>
        <taxon>Aspergillaceae</taxon>
        <taxon>Aspergillus</taxon>
        <taxon>Aspergillus subgen. Circumdati</taxon>
    </lineage>
</organism>
<dbReference type="Proteomes" id="UP000326289">
    <property type="component" value="Unassembled WGS sequence"/>
</dbReference>
<dbReference type="EMBL" id="ML732779">
    <property type="protein sequence ID" value="KAB8275929.1"/>
    <property type="molecule type" value="Genomic_DNA"/>
</dbReference>
<evidence type="ECO:0000313" key="1">
    <source>
        <dbReference type="EMBL" id="KAB8275929.1"/>
    </source>
</evidence>
<proteinExistence type="predicted"/>
<evidence type="ECO:0000313" key="2">
    <source>
        <dbReference type="Proteomes" id="UP000326289"/>
    </source>
</evidence>
<dbReference type="AlphaFoldDB" id="A0A5N6JCA2"/>
<sequence>MASTISSPYKWHRGQFRWLHNYHHLLIHLPATAQLLHHVIAEHYIPSSASNRQREAAHSQWQTFPFSRWRTPKLLHDLGRVYGYSLAEARRHSCQYRPRMCHLGNDRADGRAVYFYRARQGYLGCEKAWVTARATVVWFIQKRYASVLQPF</sequence>
<keyword evidence="2" id="KW-1185">Reference proteome</keyword>